<keyword evidence="5" id="KW-0808">Transferase</keyword>
<evidence type="ECO:0000313" key="17">
    <source>
        <dbReference type="EMBL" id="XBV84222.1"/>
    </source>
</evidence>
<feature type="domain" description="PAC" evidence="16">
    <location>
        <begin position="219"/>
        <end position="270"/>
    </location>
</feature>
<dbReference type="SUPFAM" id="SSF47384">
    <property type="entry name" value="Homodimeric domain of signal transducing histidine kinase"/>
    <property type="match status" value="1"/>
</dbReference>
<evidence type="ECO:0000256" key="8">
    <source>
        <dbReference type="ARBA" id="ARBA00022777"/>
    </source>
</evidence>
<dbReference type="NCBIfam" id="TIGR00229">
    <property type="entry name" value="sensory_box"/>
    <property type="match status" value="1"/>
</dbReference>
<dbReference type="PROSITE" id="PS50113">
    <property type="entry name" value="PAC"/>
    <property type="match status" value="1"/>
</dbReference>
<evidence type="ECO:0000256" key="5">
    <source>
        <dbReference type="ARBA" id="ARBA00022679"/>
    </source>
</evidence>
<evidence type="ECO:0000259" key="14">
    <source>
        <dbReference type="PROSITE" id="PS50109"/>
    </source>
</evidence>
<comment type="catalytic activity">
    <reaction evidence="1">
        <text>ATP + protein L-histidine = ADP + protein N-phospho-L-histidine.</text>
        <dbReference type="EC" id="2.7.13.3"/>
    </reaction>
</comment>
<dbReference type="GO" id="GO:0000155">
    <property type="term" value="F:phosphorelay sensor kinase activity"/>
    <property type="evidence" value="ECO:0007669"/>
    <property type="project" value="InterPro"/>
</dbReference>
<dbReference type="GO" id="GO:0005524">
    <property type="term" value="F:ATP binding"/>
    <property type="evidence" value="ECO:0007669"/>
    <property type="project" value="UniProtKB-KW"/>
</dbReference>
<dbReference type="InterPro" id="IPR003594">
    <property type="entry name" value="HATPase_dom"/>
</dbReference>
<dbReference type="Gene3D" id="3.30.565.10">
    <property type="entry name" value="Histidine kinase-like ATPase, C-terminal domain"/>
    <property type="match status" value="1"/>
</dbReference>
<dbReference type="AlphaFoldDB" id="A0AAU7U7M9"/>
<dbReference type="PROSITE" id="PS50109">
    <property type="entry name" value="HIS_KIN"/>
    <property type="match status" value="1"/>
</dbReference>
<dbReference type="InterPro" id="IPR052162">
    <property type="entry name" value="Sensor_kinase/Photoreceptor"/>
</dbReference>
<evidence type="ECO:0000256" key="10">
    <source>
        <dbReference type="ARBA" id="ARBA00022989"/>
    </source>
</evidence>
<dbReference type="InterPro" id="IPR035965">
    <property type="entry name" value="PAS-like_dom_sf"/>
</dbReference>
<dbReference type="InterPro" id="IPR005467">
    <property type="entry name" value="His_kinase_dom"/>
</dbReference>
<evidence type="ECO:0000256" key="9">
    <source>
        <dbReference type="ARBA" id="ARBA00022840"/>
    </source>
</evidence>
<dbReference type="FunFam" id="3.30.565.10:FF:000006">
    <property type="entry name" value="Sensor histidine kinase WalK"/>
    <property type="match status" value="1"/>
</dbReference>
<keyword evidence="6 13" id="KW-0812">Transmembrane</keyword>
<dbReference type="InterPro" id="IPR038318">
    <property type="entry name" value="KdpD_sf"/>
</dbReference>
<dbReference type="SUPFAM" id="SSF55785">
    <property type="entry name" value="PYP-like sensor domain (PAS domain)"/>
    <property type="match status" value="1"/>
</dbReference>
<dbReference type="PRINTS" id="PR00344">
    <property type="entry name" value="BCTRLSENSOR"/>
</dbReference>
<dbReference type="InterPro" id="IPR000014">
    <property type="entry name" value="PAS"/>
</dbReference>
<keyword evidence="9 17" id="KW-0067">ATP-binding</keyword>
<proteinExistence type="predicted"/>
<dbReference type="PROSITE" id="PS50112">
    <property type="entry name" value="PAS"/>
    <property type="match status" value="1"/>
</dbReference>
<keyword evidence="8" id="KW-0418">Kinase</keyword>
<dbReference type="SMART" id="SM00388">
    <property type="entry name" value="HisKA"/>
    <property type="match status" value="1"/>
</dbReference>
<accession>A0AAU7U7M9</accession>
<keyword evidence="4" id="KW-0597">Phosphoprotein</keyword>
<keyword evidence="17" id="KW-0614">Plasmid</keyword>
<dbReference type="SUPFAM" id="SSF55874">
    <property type="entry name" value="ATPase domain of HSP90 chaperone/DNA topoisomerase II/histidine kinase"/>
    <property type="match status" value="1"/>
</dbReference>
<keyword evidence="7" id="KW-0547">Nucleotide-binding</keyword>
<dbReference type="Gene3D" id="1.20.120.620">
    <property type="entry name" value="Backbone structure of the membrane domain of e. Coli histidine kinase receptor kdpd"/>
    <property type="match status" value="1"/>
</dbReference>
<keyword evidence="10 13" id="KW-1133">Transmembrane helix</keyword>
<evidence type="ECO:0000256" key="1">
    <source>
        <dbReference type="ARBA" id="ARBA00000085"/>
    </source>
</evidence>
<feature type="transmembrane region" description="Helical" evidence="13">
    <location>
        <begin position="54"/>
        <end position="82"/>
    </location>
</feature>
<dbReference type="CDD" id="cd00082">
    <property type="entry name" value="HisKA"/>
    <property type="match status" value="1"/>
</dbReference>
<evidence type="ECO:0000256" key="4">
    <source>
        <dbReference type="ARBA" id="ARBA00022553"/>
    </source>
</evidence>
<dbReference type="InterPro" id="IPR036890">
    <property type="entry name" value="HATPase_C_sf"/>
</dbReference>
<feature type="transmembrane region" description="Helical" evidence="13">
    <location>
        <begin position="102"/>
        <end position="119"/>
    </location>
</feature>
<protein>
    <recommendedName>
        <fullName evidence="3">histidine kinase</fullName>
        <ecNumber evidence="3">2.7.13.3</ecNumber>
    </recommendedName>
</protein>
<dbReference type="CDD" id="cd00130">
    <property type="entry name" value="PAS"/>
    <property type="match status" value="1"/>
</dbReference>
<reference evidence="17" key="1">
    <citation type="submission" date="2024-06" db="EMBL/GenBank/DDBJ databases">
        <title>Draft Genome Sequence of Deinococcus sonorensis Type Strain KR-87, a Biofilm Producing Representative of the Genus Deinococcus.</title>
        <authorList>
            <person name="Boren L.S."/>
            <person name="Grosso R.A."/>
            <person name="Hugenberg-Cox A.N."/>
            <person name="Hill J.T.E."/>
            <person name="Albert C.M."/>
            <person name="Tuohy J.M."/>
        </authorList>
    </citation>
    <scope>NUCLEOTIDE SEQUENCE</scope>
    <source>
        <strain evidence="17">KR-87</strain>
        <plasmid evidence="17">pDson03</plasmid>
    </source>
</reference>
<evidence type="ECO:0000256" key="3">
    <source>
        <dbReference type="ARBA" id="ARBA00012438"/>
    </source>
</evidence>
<evidence type="ECO:0000256" key="6">
    <source>
        <dbReference type="ARBA" id="ARBA00022692"/>
    </source>
</evidence>
<dbReference type="SMART" id="SM00387">
    <property type="entry name" value="HATPase_c"/>
    <property type="match status" value="1"/>
</dbReference>
<evidence type="ECO:0000256" key="11">
    <source>
        <dbReference type="ARBA" id="ARBA00023012"/>
    </source>
</evidence>
<dbReference type="InterPro" id="IPR025201">
    <property type="entry name" value="KdpD_TM"/>
</dbReference>
<dbReference type="InterPro" id="IPR003661">
    <property type="entry name" value="HisK_dim/P_dom"/>
</dbReference>
<comment type="subcellular location">
    <subcellularLocation>
        <location evidence="2">Membrane</location>
        <topology evidence="2">Multi-pass membrane protein</topology>
    </subcellularLocation>
</comment>
<name>A0AAU7U7M9_9DEIO</name>
<dbReference type="EMBL" id="CP158298">
    <property type="protein sequence ID" value="XBV84222.1"/>
    <property type="molecule type" value="Genomic_DNA"/>
</dbReference>
<keyword evidence="12 13" id="KW-0472">Membrane</keyword>
<keyword evidence="11" id="KW-0902">Two-component regulatory system</keyword>
<dbReference type="InterPro" id="IPR000700">
    <property type="entry name" value="PAS-assoc_C"/>
</dbReference>
<evidence type="ECO:0000256" key="2">
    <source>
        <dbReference type="ARBA" id="ARBA00004141"/>
    </source>
</evidence>
<dbReference type="Pfam" id="PF13493">
    <property type="entry name" value="DUF4118"/>
    <property type="match status" value="1"/>
</dbReference>
<evidence type="ECO:0000256" key="7">
    <source>
        <dbReference type="ARBA" id="ARBA00022741"/>
    </source>
</evidence>
<dbReference type="Pfam" id="PF02518">
    <property type="entry name" value="HATPase_c"/>
    <property type="match status" value="1"/>
</dbReference>
<evidence type="ECO:0000259" key="16">
    <source>
        <dbReference type="PROSITE" id="PS50113"/>
    </source>
</evidence>
<sequence length="515" mass="57070">MRSPLHTRSATPPRLPDPQRRRAAYLLTLGLSVLALLVRFALNPLLDGSSPFLFSLLAVTAAAFLAGFRAGVCAVLISAVGVNFLVTQPAFQFNIHLPPHEVRSLLVFVLVGVAVSWLGSHRLSALRRAEHARLALAEREAQFRALSDNLPGTMLYQAERQPGGQTRFVYVSANVERLNGVTAEQVYADSTLLFQRILPDHLSSVLAAEEHAVRTKTAFAVEVPFRQPNGEVRWMHLSSQARVLPDGREVWDGVQHDVTDRHAAQEELRNVNVQLELRVQERTRQLERSNQQLAQFTHIASHDLKAPVRTVISSLQLLERRSGALLDERARTYLRMTLQAADRMHQLVDDLLTYGMVGQERSRVRVEAQQVLEDVLHDLSSSLQAQGASVHAAPLPAVMANATQLRQVFSNLVGNALKFTVPGQPPDLAIQATQEGAAVHFTVSDNGIGIAPEDHERVFEVLQRLHTRERYEGTGMGLAIVRKIVEEHHGRLWVQSELGQGSTFHFTLPAAAPTE</sequence>
<feature type="transmembrane region" description="Helical" evidence="13">
    <location>
        <begin position="23"/>
        <end position="42"/>
    </location>
</feature>
<evidence type="ECO:0000256" key="13">
    <source>
        <dbReference type="SAM" id="Phobius"/>
    </source>
</evidence>
<evidence type="ECO:0000259" key="15">
    <source>
        <dbReference type="PROSITE" id="PS50112"/>
    </source>
</evidence>
<evidence type="ECO:0000256" key="12">
    <source>
        <dbReference type="ARBA" id="ARBA00023136"/>
    </source>
</evidence>
<dbReference type="GO" id="GO:0016020">
    <property type="term" value="C:membrane"/>
    <property type="evidence" value="ECO:0007669"/>
    <property type="project" value="UniProtKB-SubCell"/>
</dbReference>
<dbReference type="PANTHER" id="PTHR43304">
    <property type="entry name" value="PHYTOCHROME-LIKE PROTEIN CPH1"/>
    <property type="match status" value="1"/>
</dbReference>
<organism evidence="17">
    <name type="scientific">Deinococcus sonorensis KR-87</name>
    <dbReference type="NCBI Taxonomy" id="694439"/>
    <lineage>
        <taxon>Bacteria</taxon>
        <taxon>Thermotogati</taxon>
        <taxon>Deinococcota</taxon>
        <taxon>Deinococci</taxon>
        <taxon>Deinococcales</taxon>
        <taxon>Deinococcaceae</taxon>
        <taxon>Deinococcus</taxon>
    </lineage>
</organism>
<dbReference type="InterPro" id="IPR004358">
    <property type="entry name" value="Sig_transdc_His_kin-like_C"/>
</dbReference>
<dbReference type="PANTHER" id="PTHR43304:SF1">
    <property type="entry name" value="PAC DOMAIN-CONTAINING PROTEIN"/>
    <property type="match status" value="1"/>
</dbReference>
<dbReference type="InterPro" id="IPR013655">
    <property type="entry name" value="PAS_fold_3"/>
</dbReference>
<dbReference type="EC" id="2.7.13.3" evidence="3"/>
<dbReference type="Pfam" id="PF08447">
    <property type="entry name" value="PAS_3"/>
    <property type="match status" value="1"/>
</dbReference>
<feature type="domain" description="PAS" evidence="15">
    <location>
        <begin position="139"/>
        <end position="216"/>
    </location>
</feature>
<geneLocation type="plasmid" evidence="17">
    <name>pDson03</name>
</geneLocation>
<dbReference type="Gene3D" id="1.10.287.130">
    <property type="match status" value="1"/>
</dbReference>
<gene>
    <name evidence="17" type="ORF">ABOD76_03970</name>
</gene>
<dbReference type="RefSeq" id="WP_350242259.1">
    <property type="nucleotide sequence ID" value="NZ_CP158298.1"/>
</dbReference>
<dbReference type="KEGG" id="dsc:ABOD76_03970"/>
<feature type="domain" description="Histidine kinase" evidence="14">
    <location>
        <begin position="299"/>
        <end position="512"/>
    </location>
</feature>
<dbReference type="Gene3D" id="3.30.450.20">
    <property type="entry name" value="PAS domain"/>
    <property type="match status" value="1"/>
</dbReference>
<dbReference type="InterPro" id="IPR036097">
    <property type="entry name" value="HisK_dim/P_sf"/>
</dbReference>
<dbReference type="Pfam" id="PF00512">
    <property type="entry name" value="HisKA"/>
    <property type="match status" value="1"/>
</dbReference>